<dbReference type="KEGG" id="mhb:MHM_01300"/>
<reference evidence="9" key="1">
    <citation type="submission" date="2011-11" db="EMBL/GenBank/DDBJ databases">
        <title>Complete genome sequence of Candidatus Mycoplasma haemominutum.</title>
        <authorList>
            <person name="Barker E.N."/>
            <person name="Darby A.C."/>
            <person name="Helps C.R."/>
            <person name="Peters I.R."/>
            <person name="Hughes M.A."/>
            <person name="Radford A.D."/>
            <person name="Novacco M."/>
            <person name="Boretti F."/>
            <person name="Hofmann-Lehmann R."/>
            <person name="Tasker S."/>
        </authorList>
    </citation>
    <scope>NUCLEOTIDE SEQUENCE</scope>
    <source>
        <strain evidence="9">Birmingham 1</strain>
    </source>
</reference>
<keyword evidence="5 8" id="KW-0812">Transmembrane</keyword>
<feature type="transmembrane region" description="Helical" evidence="8">
    <location>
        <begin position="351"/>
        <end position="369"/>
    </location>
</feature>
<evidence type="ECO:0000313" key="9">
    <source>
        <dbReference type="EMBL" id="CCE66648.1"/>
    </source>
</evidence>
<reference evidence="9" key="2">
    <citation type="submission" date="2011-11" db="EMBL/GenBank/DDBJ databases">
        <authorList>
            <person name="Barker E."/>
        </authorList>
    </citation>
    <scope>NUCLEOTIDE SEQUENCE</scope>
    <source>
        <strain evidence="9">Birmingham 1</strain>
    </source>
</reference>
<dbReference type="RefSeq" id="WP_015511513.1">
    <property type="nucleotide sequence ID" value="NC_021007.1"/>
</dbReference>
<feature type="transmembrane region" description="Helical" evidence="8">
    <location>
        <begin position="152"/>
        <end position="173"/>
    </location>
</feature>
<dbReference type="InterPro" id="IPR037294">
    <property type="entry name" value="ABC_BtuC-like"/>
</dbReference>
<feature type="transmembrane region" description="Helical" evidence="8">
    <location>
        <begin position="283"/>
        <end position="313"/>
    </location>
</feature>
<dbReference type="InterPro" id="IPR000522">
    <property type="entry name" value="ABC_transptr_permease_BtuC"/>
</dbReference>
<keyword evidence="7 8" id="KW-0472">Membrane</keyword>
<evidence type="ECO:0000256" key="2">
    <source>
        <dbReference type="ARBA" id="ARBA00007935"/>
    </source>
</evidence>
<dbReference type="OrthoDB" id="9792889at2"/>
<feature type="transmembrane region" description="Helical" evidence="8">
    <location>
        <begin position="124"/>
        <end position="146"/>
    </location>
</feature>
<evidence type="ECO:0000256" key="3">
    <source>
        <dbReference type="ARBA" id="ARBA00022448"/>
    </source>
</evidence>
<dbReference type="EMBL" id="HE613254">
    <property type="protein sequence ID" value="CCE66648.1"/>
    <property type="molecule type" value="Genomic_DNA"/>
</dbReference>
<dbReference type="PANTHER" id="PTHR30472">
    <property type="entry name" value="FERRIC ENTEROBACTIN TRANSPORT SYSTEM PERMEASE PROTEIN"/>
    <property type="match status" value="1"/>
</dbReference>
<keyword evidence="6 8" id="KW-1133">Transmembrane helix</keyword>
<dbReference type="Pfam" id="PF01032">
    <property type="entry name" value="FecCD"/>
    <property type="match status" value="1"/>
</dbReference>
<organism evidence="9">
    <name type="scientific">Candidatus Mycoplasma haematominutum 'Birmingham 1'</name>
    <dbReference type="NCBI Taxonomy" id="1116213"/>
    <lineage>
        <taxon>Bacteria</taxon>
        <taxon>Bacillati</taxon>
        <taxon>Mycoplasmatota</taxon>
        <taxon>Mollicutes</taxon>
        <taxon>Mycoplasmataceae</taxon>
        <taxon>Mycoplasma</taxon>
    </lineage>
</organism>
<comment type="subcellular location">
    <subcellularLocation>
        <location evidence="1">Cell membrane</location>
        <topology evidence="1">Multi-pass membrane protein</topology>
    </subcellularLocation>
</comment>
<feature type="transmembrane region" description="Helical" evidence="8">
    <location>
        <begin position="37"/>
        <end position="55"/>
    </location>
</feature>
<dbReference type="HOGENOM" id="CLU_735333_0_0_14"/>
<feature type="transmembrane region" description="Helical" evidence="8">
    <location>
        <begin position="185"/>
        <end position="203"/>
    </location>
</feature>
<evidence type="ECO:0000256" key="8">
    <source>
        <dbReference type="SAM" id="Phobius"/>
    </source>
</evidence>
<protein>
    <submittedName>
        <fullName evidence="9">Ferrichrome ABC transport system permease protein</fullName>
    </submittedName>
</protein>
<feature type="transmembrane region" description="Helical" evidence="8">
    <location>
        <begin position="325"/>
        <end position="345"/>
    </location>
</feature>
<dbReference type="PANTHER" id="PTHR30472:SF25">
    <property type="entry name" value="ABC TRANSPORTER PERMEASE PROTEIN MJ0876-RELATED"/>
    <property type="match status" value="1"/>
</dbReference>
<dbReference type="GO" id="GO:0022857">
    <property type="term" value="F:transmembrane transporter activity"/>
    <property type="evidence" value="ECO:0007669"/>
    <property type="project" value="InterPro"/>
</dbReference>
<proteinExistence type="inferred from homology"/>
<feature type="transmembrane region" description="Helical" evidence="8">
    <location>
        <begin position="92"/>
        <end position="112"/>
    </location>
</feature>
<keyword evidence="3" id="KW-0813">Transport</keyword>
<dbReference type="AlphaFoldDB" id="G8C2V0"/>
<gene>
    <name evidence="9" type="ORF">MHM_01300</name>
</gene>
<evidence type="ECO:0000256" key="5">
    <source>
        <dbReference type="ARBA" id="ARBA00022692"/>
    </source>
</evidence>
<evidence type="ECO:0000256" key="1">
    <source>
        <dbReference type="ARBA" id="ARBA00004651"/>
    </source>
</evidence>
<evidence type="ECO:0000256" key="6">
    <source>
        <dbReference type="ARBA" id="ARBA00022989"/>
    </source>
</evidence>
<dbReference type="PATRIC" id="fig|1116213.3.peg.142"/>
<comment type="similarity">
    <text evidence="2">Belongs to the binding-protein-dependent transport system permease family. FecCD subfamily.</text>
</comment>
<evidence type="ECO:0000256" key="7">
    <source>
        <dbReference type="ARBA" id="ARBA00023136"/>
    </source>
</evidence>
<name>G8C2V0_9MOLU</name>
<dbReference type="GO" id="GO:0005886">
    <property type="term" value="C:plasma membrane"/>
    <property type="evidence" value="ECO:0007669"/>
    <property type="project" value="UniProtKB-SubCell"/>
</dbReference>
<sequence length="371" mass="41024">MSSSCALACNPPIPLYEARENSRPSSLFLQLLTRKRLILFSLFGLTLLLLVVNLLRQLPKWELEEFLGPLFGSRPTQNSGSESPNYEPYQKIVWISIASILAAVLLAISGNISQSLLQNPLADCSTLGMIDGAAFGLMLLKVFLGAEIGNFYFAHFLMAFFCAFLVFMLILFIFNSNVSWERKNICTLIILFGLVLNIFFRTATHLVKAYSVTSVNTSFALALGGAENIFELFPSQFQLLQYAMPITVLLFLFTRCLAKSLNLAELGFDQAHSLGVNIRMLQFLGYSTILCCNTLTINLVGNISFVGLISTHLARRILKTRKYEAIIPSSSLISALLLMIAITVNSYVPEISTSNLILALGAASLFLLTRE</sequence>
<accession>G8C2V0</accession>
<dbReference type="Gene3D" id="1.10.3470.10">
    <property type="entry name" value="ABC transporter involved in vitamin B12 uptake, BtuC"/>
    <property type="match status" value="1"/>
</dbReference>
<dbReference type="SUPFAM" id="SSF81345">
    <property type="entry name" value="ABC transporter involved in vitamin B12 uptake, BtuC"/>
    <property type="match status" value="1"/>
</dbReference>
<keyword evidence="4" id="KW-1003">Cell membrane</keyword>
<evidence type="ECO:0000256" key="4">
    <source>
        <dbReference type="ARBA" id="ARBA00022475"/>
    </source>
</evidence>